<dbReference type="Proteomes" id="UP000887565">
    <property type="component" value="Unplaced"/>
</dbReference>
<keyword evidence="2" id="KW-1185">Reference proteome</keyword>
<feature type="compositionally biased region" description="Basic and acidic residues" evidence="1">
    <location>
        <begin position="76"/>
        <end position="85"/>
    </location>
</feature>
<accession>A0A915KSZ8</accession>
<evidence type="ECO:0000256" key="1">
    <source>
        <dbReference type="SAM" id="MobiDB-lite"/>
    </source>
</evidence>
<name>A0A915KSZ8_ROMCU</name>
<feature type="region of interest" description="Disordered" evidence="1">
    <location>
        <begin position="65"/>
        <end position="85"/>
    </location>
</feature>
<dbReference type="AlphaFoldDB" id="A0A915KSZ8"/>
<evidence type="ECO:0000313" key="3">
    <source>
        <dbReference type="WBParaSite" id="nRc.2.0.1.t41893-RA"/>
    </source>
</evidence>
<feature type="compositionally biased region" description="Basic residues" evidence="1">
    <location>
        <begin position="33"/>
        <end position="46"/>
    </location>
</feature>
<organism evidence="2 3">
    <name type="scientific">Romanomermis culicivorax</name>
    <name type="common">Nematode worm</name>
    <dbReference type="NCBI Taxonomy" id="13658"/>
    <lineage>
        <taxon>Eukaryota</taxon>
        <taxon>Metazoa</taxon>
        <taxon>Ecdysozoa</taxon>
        <taxon>Nematoda</taxon>
        <taxon>Enoplea</taxon>
        <taxon>Dorylaimia</taxon>
        <taxon>Mermithida</taxon>
        <taxon>Mermithoidea</taxon>
        <taxon>Mermithidae</taxon>
        <taxon>Romanomermis</taxon>
    </lineage>
</organism>
<reference evidence="3" key="1">
    <citation type="submission" date="2022-11" db="UniProtKB">
        <authorList>
            <consortium name="WormBaseParasite"/>
        </authorList>
    </citation>
    <scope>IDENTIFICATION</scope>
</reference>
<sequence>MFSHFYKQGFSDHPKPGIDGATISKPIFWFRNRGQKQRKKQKRRNSRISNGSIFDVLESPSAAPNFPKIAGGKVGGGEKNRGFKI</sequence>
<protein>
    <submittedName>
        <fullName evidence="3">Uncharacterized protein</fullName>
    </submittedName>
</protein>
<evidence type="ECO:0000313" key="2">
    <source>
        <dbReference type="Proteomes" id="UP000887565"/>
    </source>
</evidence>
<feature type="region of interest" description="Disordered" evidence="1">
    <location>
        <begin position="29"/>
        <end position="53"/>
    </location>
</feature>
<proteinExistence type="predicted"/>
<dbReference type="WBParaSite" id="nRc.2.0.1.t41893-RA">
    <property type="protein sequence ID" value="nRc.2.0.1.t41893-RA"/>
    <property type="gene ID" value="nRc.2.0.1.g41893"/>
</dbReference>